<comment type="caution">
    <text evidence="3">The sequence shown here is derived from an EMBL/GenBank/DDBJ whole genome shotgun (WGS) entry which is preliminary data.</text>
</comment>
<proteinExistence type="predicted"/>
<feature type="domain" description="DUF4435" evidence="1">
    <location>
        <begin position="2"/>
        <end position="90"/>
    </location>
</feature>
<dbReference type="InterPro" id="IPR029492">
    <property type="entry name" value="DUF4435"/>
</dbReference>
<dbReference type="RefSeq" id="WP_337360534.1">
    <property type="nucleotide sequence ID" value="NZ_CDJF01000112.1"/>
</dbReference>
<dbReference type="AlphaFoldDB" id="A0A631NZD5"/>
<evidence type="ECO:0000313" key="2">
    <source>
        <dbReference type="EMBL" id="ECB2819567.1"/>
    </source>
</evidence>
<reference evidence="3" key="1">
    <citation type="submission" date="2018-07" db="EMBL/GenBank/DDBJ databases">
        <authorList>
            <person name="Ashton P.M."/>
            <person name="Dallman T."/>
            <person name="Nair S."/>
            <person name="De Pinna E."/>
            <person name="Peters T."/>
            <person name="Grant K."/>
        </authorList>
    </citation>
    <scope>NUCLEOTIDE SEQUENCE</scope>
    <source>
        <strain evidence="3">122268</strain>
    </source>
</reference>
<dbReference type="EMBL" id="AAMEXW010000046">
    <property type="protein sequence ID" value="EDG6663110.1"/>
    <property type="molecule type" value="Genomic_DNA"/>
</dbReference>
<organism evidence="3">
    <name type="scientific">Salmonella typhimurium</name>
    <dbReference type="NCBI Taxonomy" id="90371"/>
    <lineage>
        <taxon>Bacteria</taxon>
        <taxon>Pseudomonadati</taxon>
        <taxon>Pseudomonadota</taxon>
        <taxon>Gammaproteobacteria</taxon>
        <taxon>Enterobacterales</taxon>
        <taxon>Enterobacteriaceae</taxon>
        <taxon>Salmonella</taxon>
    </lineage>
</organism>
<dbReference type="Pfam" id="PF14491">
    <property type="entry name" value="DUF4435"/>
    <property type="match status" value="1"/>
</dbReference>
<gene>
    <name evidence="3" type="ORF">B9C90_22405</name>
    <name evidence="2" type="ORF">EVY71_24725</name>
</gene>
<accession>A0A631NZD5</accession>
<protein>
    <recommendedName>
        <fullName evidence="1">DUF4435 domain-containing protein</fullName>
    </recommendedName>
</protein>
<sequence>LLMFKGMKYDNFITFVDFSANIDIDNYIQHILDRSPRKPPHCDFNFLKKEYQLLYNKQADYKYVCNGHDFTYITMMAFHSEFSRDKNITQEKVESHLRIAYSATAFQRTNIYNELSGLIDSHNI</sequence>
<reference evidence="2" key="2">
    <citation type="submission" date="2019-02" db="EMBL/GenBank/DDBJ databases">
        <authorList>
            <consortium name="GenomeTrakr network: Whole genome sequencing for foodborne pathogen traceback"/>
        </authorList>
    </citation>
    <scope>NUCLEOTIDE SEQUENCE</scope>
    <source>
        <strain evidence="2">FSIS21923391</strain>
    </source>
</reference>
<evidence type="ECO:0000313" key="3">
    <source>
        <dbReference type="EMBL" id="EDG6663110.1"/>
    </source>
</evidence>
<evidence type="ECO:0000259" key="1">
    <source>
        <dbReference type="Pfam" id="PF14491"/>
    </source>
</evidence>
<feature type="non-terminal residue" evidence="3">
    <location>
        <position position="1"/>
    </location>
</feature>
<name>A0A631NZD5_SALTM</name>
<dbReference type="EMBL" id="AAHXBO010000080">
    <property type="protein sequence ID" value="ECB2819567.1"/>
    <property type="molecule type" value="Genomic_DNA"/>
</dbReference>